<evidence type="ECO:0000256" key="7">
    <source>
        <dbReference type="ARBA" id="ARBA00023315"/>
    </source>
</evidence>
<comment type="subcellular location">
    <subcellularLocation>
        <location evidence="1">Endomembrane system</location>
        <topology evidence="1">Multi-pass membrane protein</topology>
    </subcellularLocation>
</comment>
<feature type="domain" description="Palmitoyltransferase DHHC" evidence="10">
    <location>
        <begin position="150"/>
        <end position="272"/>
    </location>
</feature>
<evidence type="ECO:0000256" key="2">
    <source>
        <dbReference type="ARBA" id="ARBA00008574"/>
    </source>
</evidence>
<evidence type="ECO:0000256" key="6">
    <source>
        <dbReference type="ARBA" id="ARBA00023136"/>
    </source>
</evidence>
<dbReference type="EMBL" id="NBSK02000008">
    <property type="protein sequence ID" value="KAJ0191400.1"/>
    <property type="molecule type" value="Genomic_DNA"/>
</dbReference>
<evidence type="ECO:0000256" key="3">
    <source>
        <dbReference type="ARBA" id="ARBA00022679"/>
    </source>
</evidence>
<dbReference type="GO" id="GO:0006612">
    <property type="term" value="P:protein targeting to membrane"/>
    <property type="evidence" value="ECO:0000318"/>
    <property type="project" value="GO_Central"/>
</dbReference>
<dbReference type="InterPro" id="IPR039859">
    <property type="entry name" value="PFA4/ZDH16/20/ERF2-like"/>
</dbReference>
<name>A0A9R1UR36_LACSA</name>
<evidence type="ECO:0000256" key="5">
    <source>
        <dbReference type="ARBA" id="ARBA00022989"/>
    </source>
</evidence>
<keyword evidence="6 8" id="KW-0472">Membrane</keyword>
<evidence type="ECO:0000256" key="1">
    <source>
        <dbReference type="ARBA" id="ARBA00004127"/>
    </source>
</evidence>
<dbReference type="Proteomes" id="UP000235145">
    <property type="component" value="Unassembled WGS sequence"/>
</dbReference>
<dbReference type="PROSITE" id="PS50216">
    <property type="entry name" value="DHHC"/>
    <property type="match status" value="1"/>
</dbReference>
<feature type="transmembrane region" description="Helical" evidence="8">
    <location>
        <begin position="237"/>
        <end position="262"/>
    </location>
</feature>
<feature type="compositionally biased region" description="Basic and acidic residues" evidence="9">
    <location>
        <begin position="357"/>
        <end position="375"/>
    </location>
</feature>
<dbReference type="InterPro" id="IPR001594">
    <property type="entry name" value="Palmitoyltrfase_DHHC"/>
</dbReference>
<keyword evidence="4 8" id="KW-0812">Transmembrane</keyword>
<dbReference type="GO" id="GO:0019706">
    <property type="term" value="F:protein-cysteine S-palmitoyltransferase activity"/>
    <property type="evidence" value="ECO:0000318"/>
    <property type="project" value="GO_Central"/>
</dbReference>
<protein>
    <recommendedName>
        <fullName evidence="8">S-acyltransferase</fullName>
        <ecNumber evidence="8">2.3.1.225</ecNumber>
    </recommendedName>
    <alternativeName>
        <fullName evidence="8">Palmitoyltransferase</fullName>
    </alternativeName>
</protein>
<dbReference type="PANTHER" id="PTHR22883:SF391">
    <property type="entry name" value="PROTEIN S-ACYLTRANSFERASE 3-RELATED"/>
    <property type="match status" value="1"/>
</dbReference>
<dbReference type="GO" id="GO:0005783">
    <property type="term" value="C:endoplasmic reticulum"/>
    <property type="evidence" value="ECO:0000318"/>
    <property type="project" value="GO_Central"/>
</dbReference>
<evidence type="ECO:0000256" key="9">
    <source>
        <dbReference type="SAM" id="MobiDB-lite"/>
    </source>
</evidence>
<dbReference type="OrthoDB" id="4096362at2759"/>
<comment type="catalytic activity">
    <reaction evidence="8">
        <text>L-cysteinyl-[protein] + hexadecanoyl-CoA = S-hexadecanoyl-L-cysteinyl-[protein] + CoA</text>
        <dbReference type="Rhea" id="RHEA:36683"/>
        <dbReference type="Rhea" id="RHEA-COMP:10131"/>
        <dbReference type="Rhea" id="RHEA-COMP:11032"/>
        <dbReference type="ChEBI" id="CHEBI:29950"/>
        <dbReference type="ChEBI" id="CHEBI:57287"/>
        <dbReference type="ChEBI" id="CHEBI:57379"/>
        <dbReference type="ChEBI" id="CHEBI:74151"/>
        <dbReference type="EC" id="2.3.1.225"/>
    </reaction>
</comment>
<evidence type="ECO:0000256" key="8">
    <source>
        <dbReference type="RuleBase" id="RU079119"/>
    </source>
</evidence>
<accession>A0A9R1UR36</accession>
<dbReference type="Pfam" id="PF01529">
    <property type="entry name" value="DHHC"/>
    <property type="match status" value="1"/>
</dbReference>
<feature type="compositionally biased region" description="Basic and acidic residues" evidence="9">
    <location>
        <begin position="336"/>
        <end position="346"/>
    </location>
</feature>
<feature type="transmembrane region" description="Helical" evidence="8">
    <location>
        <begin position="45"/>
        <end position="67"/>
    </location>
</feature>
<evidence type="ECO:0000313" key="11">
    <source>
        <dbReference type="EMBL" id="KAJ0191400.1"/>
    </source>
</evidence>
<gene>
    <name evidence="11" type="ORF">LSAT_V11C800422730</name>
</gene>
<keyword evidence="3 8" id="KW-0808">Transferase</keyword>
<feature type="transmembrane region" description="Helical" evidence="8">
    <location>
        <begin position="196"/>
        <end position="217"/>
    </location>
</feature>
<dbReference type="EC" id="2.3.1.225" evidence="8"/>
<dbReference type="PANTHER" id="PTHR22883">
    <property type="entry name" value="ZINC FINGER DHHC DOMAIN CONTAINING PROTEIN"/>
    <property type="match status" value="1"/>
</dbReference>
<evidence type="ECO:0000256" key="4">
    <source>
        <dbReference type="ARBA" id="ARBA00022692"/>
    </source>
</evidence>
<comment type="caution">
    <text evidence="11">The sequence shown here is derived from an EMBL/GenBank/DDBJ whole genome shotgun (WGS) entry which is preliminary data.</text>
</comment>
<comment type="similarity">
    <text evidence="2 8">Belongs to the DHHC palmitoyltransferase family.</text>
</comment>
<comment type="domain">
    <text evidence="8">The DHHC domain is required for palmitoyltransferase activity.</text>
</comment>
<feature type="region of interest" description="Disordered" evidence="9">
    <location>
        <begin position="318"/>
        <end position="375"/>
    </location>
</feature>
<proteinExistence type="inferred from homology"/>
<keyword evidence="12" id="KW-1185">Reference proteome</keyword>
<sequence>MMMSGSDTPNSLPPPKTKRLYQVWKGRNKFCCGGRLVFGADGGSVILSTILIGAPAITFCIKMFFNIKNDKTNFGFVELSIGIILTLLDLIFLFMTSASNPGIVRRNKRPPEYEESFDFRSQSLRWMNGSVMSMRIPRIKDMLVNGHTIKVKYCDTCMLYRPPRASHCSVCNNCVQRFDHHCPWVGQCIGGRNYRFFIVFIMTSTALCIYVFTFSLIDVIRQHGSLWNSLSKDAISVALVGYSFVCSWFVGGLCVFHIFLISTNQTTYENFRYRYEKKKNPYNEGFRKNLKDIFGSKLPPAIDFREWVTVEEEDEDEDASMSHRFGGSMRTSKIKLNGEPKSDKTLPKTCGSSAAAADKDLKGNDEPKNSPQDQK</sequence>
<organism evidence="11 12">
    <name type="scientific">Lactuca sativa</name>
    <name type="common">Garden lettuce</name>
    <dbReference type="NCBI Taxonomy" id="4236"/>
    <lineage>
        <taxon>Eukaryota</taxon>
        <taxon>Viridiplantae</taxon>
        <taxon>Streptophyta</taxon>
        <taxon>Embryophyta</taxon>
        <taxon>Tracheophyta</taxon>
        <taxon>Spermatophyta</taxon>
        <taxon>Magnoliopsida</taxon>
        <taxon>eudicotyledons</taxon>
        <taxon>Gunneridae</taxon>
        <taxon>Pentapetalae</taxon>
        <taxon>asterids</taxon>
        <taxon>campanulids</taxon>
        <taxon>Asterales</taxon>
        <taxon>Asteraceae</taxon>
        <taxon>Cichorioideae</taxon>
        <taxon>Cichorieae</taxon>
        <taxon>Lactucinae</taxon>
        <taxon>Lactuca</taxon>
    </lineage>
</organism>
<evidence type="ECO:0000259" key="10">
    <source>
        <dbReference type="Pfam" id="PF01529"/>
    </source>
</evidence>
<dbReference type="GO" id="GO:0005794">
    <property type="term" value="C:Golgi apparatus"/>
    <property type="evidence" value="ECO:0000318"/>
    <property type="project" value="GO_Central"/>
</dbReference>
<reference evidence="11 12" key="1">
    <citation type="journal article" date="2017" name="Nat. Commun.">
        <title>Genome assembly with in vitro proximity ligation data and whole-genome triplication in lettuce.</title>
        <authorList>
            <person name="Reyes-Chin-Wo S."/>
            <person name="Wang Z."/>
            <person name="Yang X."/>
            <person name="Kozik A."/>
            <person name="Arikit S."/>
            <person name="Song C."/>
            <person name="Xia L."/>
            <person name="Froenicke L."/>
            <person name="Lavelle D.O."/>
            <person name="Truco M.J."/>
            <person name="Xia R."/>
            <person name="Zhu S."/>
            <person name="Xu C."/>
            <person name="Xu H."/>
            <person name="Xu X."/>
            <person name="Cox K."/>
            <person name="Korf I."/>
            <person name="Meyers B.C."/>
            <person name="Michelmore R.W."/>
        </authorList>
    </citation>
    <scope>NUCLEOTIDE SEQUENCE [LARGE SCALE GENOMIC DNA]</scope>
    <source>
        <strain evidence="12">cv. Salinas</strain>
        <tissue evidence="11">Seedlings</tissue>
    </source>
</reference>
<evidence type="ECO:0000313" key="12">
    <source>
        <dbReference type="Proteomes" id="UP000235145"/>
    </source>
</evidence>
<keyword evidence="5 8" id="KW-1133">Transmembrane helix</keyword>
<feature type="transmembrane region" description="Helical" evidence="8">
    <location>
        <begin position="79"/>
        <end position="99"/>
    </location>
</feature>
<dbReference type="AlphaFoldDB" id="A0A9R1UR36"/>
<keyword evidence="7 8" id="KW-0012">Acyltransferase</keyword>